<protein>
    <submittedName>
        <fullName evidence="7">Beta-barrel assembly machine subunit BamD/outer membrane protein assembly lipoprotein YfiO</fullName>
    </submittedName>
</protein>
<dbReference type="NCBIfam" id="TIGR03302">
    <property type="entry name" value="OM_YfiO"/>
    <property type="match status" value="1"/>
</dbReference>
<name>A0A0M4D2C3_9BACT</name>
<dbReference type="InterPro" id="IPR011990">
    <property type="entry name" value="TPR-like_helical_dom_sf"/>
</dbReference>
<keyword evidence="4" id="KW-0802">TPR repeat</keyword>
<evidence type="ECO:0000256" key="2">
    <source>
        <dbReference type="ARBA" id="ARBA00023136"/>
    </source>
</evidence>
<gene>
    <name evidence="7" type="primary">yfiO</name>
    <name evidence="7" type="ORF">DSOUD_2346</name>
</gene>
<keyword evidence="7" id="KW-0449">Lipoprotein</keyword>
<dbReference type="Gene3D" id="1.25.40.10">
    <property type="entry name" value="Tetratricopeptide repeat domain"/>
    <property type="match status" value="1"/>
</dbReference>
<evidence type="ECO:0000313" key="7">
    <source>
        <dbReference type="EMBL" id="ALC17108.1"/>
    </source>
</evidence>
<reference evidence="7 8" key="1">
    <citation type="submission" date="2015-07" db="EMBL/GenBank/DDBJ databases">
        <title>Isolation and Genomic Characterization of a Novel Halophilic Metal-Reducing Deltaproteobacterium from the Deep Subsurface.</title>
        <authorList>
            <person name="Badalamenti J.P."/>
            <person name="Summers Z.M."/>
            <person name="Gralnick J.A."/>
            <person name="Bond D.R."/>
        </authorList>
    </citation>
    <scope>NUCLEOTIDE SEQUENCE [LARGE SCALE GENOMIC DNA]</scope>
    <source>
        <strain evidence="7 8">WTL</strain>
    </source>
</reference>
<dbReference type="SUPFAM" id="SSF48452">
    <property type="entry name" value="TPR-like"/>
    <property type="match status" value="1"/>
</dbReference>
<evidence type="ECO:0000256" key="5">
    <source>
        <dbReference type="SAM" id="SignalP"/>
    </source>
</evidence>
<evidence type="ECO:0000259" key="6">
    <source>
        <dbReference type="Pfam" id="PF13525"/>
    </source>
</evidence>
<feature type="repeat" description="TPR" evidence="4">
    <location>
        <begin position="198"/>
        <end position="231"/>
    </location>
</feature>
<dbReference type="KEGG" id="des:DSOUD_2346"/>
<dbReference type="PROSITE" id="PS51257">
    <property type="entry name" value="PROKAR_LIPOPROTEIN"/>
    <property type="match status" value="1"/>
</dbReference>
<evidence type="ECO:0000256" key="1">
    <source>
        <dbReference type="ARBA" id="ARBA00022729"/>
    </source>
</evidence>
<evidence type="ECO:0000256" key="4">
    <source>
        <dbReference type="PROSITE-ProRule" id="PRU00339"/>
    </source>
</evidence>
<dbReference type="STRING" id="1603606.DSOUD_2346"/>
<dbReference type="PATRIC" id="fig|1603606.3.peg.2539"/>
<keyword evidence="3" id="KW-0998">Cell outer membrane</keyword>
<accession>A0A0M4D2C3</accession>
<evidence type="ECO:0000313" key="8">
    <source>
        <dbReference type="Proteomes" id="UP000057158"/>
    </source>
</evidence>
<dbReference type="EMBL" id="CP010802">
    <property type="protein sequence ID" value="ALC17108.1"/>
    <property type="molecule type" value="Genomic_DNA"/>
</dbReference>
<dbReference type="Pfam" id="PF13525">
    <property type="entry name" value="YfiO"/>
    <property type="match status" value="1"/>
</dbReference>
<dbReference type="OrthoDB" id="9781894at2"/>
<dbReference type="RefSeq" id="WP_053551140.1">
    <property type="nucleotide sequence ID" value="NZ_CP010802.1"/>
</dbReference>
<keyword evidence="8" id="KW-1185">Reference proteome</keyword>
<keyword evidence="1 5" id="KW-0732">Signal</keyword>
<keyword evidence="2" id="KW-0472">Membrane</keyword>
<dbReference type="HAMAP" id="MF_00922">
    <property type="entry name" value="OM_assembly_BamD"/>
    <property type="match status" value="1"/>
</dbReference>
<feature type="chain" id="PRO_5008991916" evidence="5">
    <location>
        <begin position="19"/>
        <end position="245"/>
    </location>
</feature>
<dbReference type="PROSITE" id="PS50005">
    <property type="entry name" value="TPR"/>
    <property type="match status" value="1"/>
</dbReference>
<sequence length="245" mass="28149">MKKLILAAALLFLAAACATTTVPPKKSADLYYQEGEEFFAREQYADAIAAWEKVRDSYFSPELNARAELKIAEAHFMAEEYVEAAAAYEDFLKQHPDHEETPQVLYRLGMSYYQQILSADRDQTATNNALATFQSYLKRYPGDPREEEIKGLIERCKLRLAEHELYVGRFYQRTGEARAAIHRLEALLATYPAFAKKDEAYFYLGQAYLQAGEREKAVNTFNALYREFPGSKYVPKGQKILEKDY</sequence>
<feature type="signal peptide" evidence="5">
    <location>
        <begin position="1"/>
        <end position="18"/>
    </location>
</feature>
<dbReference type="InterPro" id="IPR039565">
    <property type="entry name" value="BamD-like"/>
</dbReference>
<dbReference type="Proteomes" id="UP000057158">
    <property type="component" value="Chromosome"/>
</dbReference>
<dbReference type="AlphaFoldDB" id="A0A0M4D2C3"/>
<dbReference type="SMART" id="SM00028">
    <property type="entry name" value="TPR"/>
    <property type="match status" value="3"/>
</dbReference>
<evidence type="ECO:0000256" key="3">
    <source>
        <dbReference type="ARBA" id="ARBA00023237"/>
    </source>
</evidence>
<dbReference type="InterPro" id="IPR017689">
    <property type="entry name" value="BamD"/>
</dbReference>
<proteinExistence type="inferred from homology"/>
<feature type="domain" description="Outer membrane lipoprotein BamD-like" evidence="6">
    <location>
        <begin position="27"/>
        <end position="217"/>
    </location>
</feature>
<dbReference type="InterPro" id="IPR019734">
    <property type="entry name" value="TPR_rpt"/>
</dbReference>
<organism evidence="7 8">
    <name type="scientific">Desulfuromonas soudanensis</name>
    <dbReference type="NCBI Taxonomy" id="1603606"/>
    <lineage>
        <taxon>Bacteria</taxon>
        <taxon>Pseudomonadati</taxon>
        <taxon>Thermodesulfobacteriota</taxon>
        <taxon>Desulfuromonadia</taxon>
        <taxon>Desulfuromonadales</taxon>
        <taxon>Desulfuromonadaceae</taxon>
        <taxon>Desulfuromonas</taxon>
    </lineage>
</organism>